<dbReference type="KEGG" id="xbo:XBJ1_2116"/>
<sequence>MTLAQNVLRHSPLILFEIVLNKTLKYLARIYQSMVLIY</sequence>
<dbReference type="EMBL" id="FN667741">
    <property type="protein sequence ID" value="CBJ81242.1"/>
    <property type="molecule type" value="Genomic_DNA"/>
</dbReference>
<evidence type="ECO:0000313" key="1">
    <source>
        <dbReference type="EMBL" id="CBJ81242.1"/>
    </source>
</evidence>
<dbReference type="HOGENOM" id="CLU_3335034_0_0_6"/>
<protein>
    <submittedName>
        <fullName evidence="1">Putative transposase(Fragment)</fullName>
    </submittedName>
</protein>
<accession>D3V3C7</accession>
<gene>
    <name evidence="1" type="ordered locus">XBJ1_2116</name>
</gene>
<name>D3V3C7_XENBS</name>
<organism evidence="1 2">
    <name type="scientific">Xenorhabdus bovienii (strain SS-2004)</name>
    <name type="common">Xenorhabdus nematophila subsp. bovienii</name>
    <dbReference type="NCBI Taxonomy" id="406818"/>
    <lineage>
        <taxon>Bacteria</taxon>
        <taxon>Pseudomonadati</taxon>
        <taxon>Pseudomonadota</taxon>
        <taxon>Gammaproteobacteria</taxon>
        <taxon>Enterobacterales</taxon>
        <taxon>Morganellaceae</taxon>
        <taxon>Xenorhabdus</taxon>
    </lineage>
</organism>
<dbReference type="AlphaFoldDB" id="D3V3C7"/>
<dbReference type="Proteomes" id="UP000002045">
    <property type="component" value="Chromosome"/>
</dbReference>
<evidence type="ECO:0000313" key="2">
    <source>
        <dbReference type="Proteomes" id="UP000002045"/>
    </source>
</evidence>
<proteinExistence type="predicted"/>
<reference evidence="1" key="1">
    <citation type="journal article" date="2011" name="PLoS ONE">
        <title>The entomopathogenic bacterial endosymbionts xenorhabdus and photorhabdus: convergent lifestyles from divergent genomes.</title>
        <authorList>
            <person name="Chaston J.M."/>
            <person name="Suen G."/>
            <person name="Tucker S.L."/>
            <person name="Andersen A.W."/>
            <person name="Bhasin A."/>
            <person name="Bode E."/>
            <person name="Bode H.B."/>
            <person name="Brachmann A.O."/>
            <person name="Cowles C.E."/>
            <person name="Cowles K.N."/>
            <person name="Darby C."/>
            <person name="de Leon L."/>
            <person name="Drace K."/>
            <person name="Du Z."/>
            <person name="Givaudan A."/>
            <person name="Herbert Tran E.E."/>
            <person name="Jewell K.A."/>
            <person name="Knack J.J."/>
            <person name="Krasomil-Osterfeld K.C."/>
            <person name="Kukor R."/>
            <person name="Lanois A."/>
            <person name="Latreille P."/>
            <person name="Leimgruber N.K."/>
            <person name="Lipke C.M."/>
            <person name="Liu R."/>
            <person name="Lu X."/>
            <person name="Martens E.C."/>
            <person name="Marri P.R."/>
            <person name="Medigue C."/>
            <person name="Menard M.L."/>
            <person name="Miller N.M."/>
            <person name="Morales-Soto N."/>
            <person name="Norton S."/>
            <person name="Ogier J.C."/>
            <person name="Orchard S.S."/>
            <person name="Park D."/>
            <person name="Park Y."/>
            <person name="Qurollo B.A."/>
            <person name="Sugar D.R."/>
            <person name="Richards G.R."/>
            <person name="Rouy Z."/>
            <person name="Slominski B."/>
            <person name="Slominski K."/>
            <person name="Snyder H."/>
            <person name="Tjaden B.C."/>
            <person name="van der Hoeven R."/>
            <person name="Welch R.D."/>
            <person name="Wheeler C."/>
            <person name="Xiang B."/>
            <person name="Barbazuk B."/>
            <person name="Gaudriault S."/>
            <person name="Goodner B."/>
            <person name="Slater S.C."/>
            <person name="Forst S."/>
            <person name="Goldman B.S."/>
            <person name="Goodrich-Blair H."/>
        </authorList>
    </citation>
    <scope>NUCLEOTIDE SEQUENCE [LARGE SCALE GENOMIC DNA]</scope>
    <source>
        <strain evidence="1">SS-2004</strain>
    </source>
</reference>